<dbReference type="Proteomes" id="UP000275394">
    <property type="component" value="Unassembled WGS sequence"/>
</dbReference>
<protein>
    <submittedName>
        <fullName evidence="2">Beta-ketoacyl synthase-like protein</fullName>
    </submittedName>
</protein>
<sequence length="230" mass="25367">MKVALSIADWFALSTECDDRNAWRQKFSLPTREEGEVVILPAMMRRRMSGLTKLTLRCSLSLAQRAEHIDYAVFASRHGELQRTGGLLQSLADDDLLSPMGFAQSVHNTAAGLHTIISQQKLPISSMAAGKQSFAQAWLEAFIYLRQHPHATVLLQYFDEPVPEKLSAFCRQPGEALALGLLVKASPAMESPSLPYRNDEDLPEVIRQLLLTGEAGVFSVEVCPGNENAC</sequence>
<evidence type="ECO:0000313" key="2">
    <source>
        <dbReference type="EMBL" id="ROS01592.1"/>
    </source>
</evidence>
<keyword evidence="3" id="KW-1185">Reference proteome</keyword>
<dbReference type="RefSeq" id="WP_123712368.1">
    <property type="nucleotide sequence ID" value="NZ_RKHR01000004.1"/>
</dbReference>
<feature type="domain" description="Beta-ketoacyl synthase-like N-terminal" evidence="1">
    <location>
        <begin position="22"/>
        <end position="190"/>
    </location>
</feature>
<organism evidence="2 3">
    <name type="scientific">Sinobacterium caligoides</name>
    <dbReference type="NCBI Taxonomy" id="933926"/>
    <lineage>
        <taxon>Bacteria</taxon>
        <taxon>Pseudomonadati</taxon>
        <taxon>Pseudomonadota</taxon>
        <taxon>Gammaproteobacteria</taxon>
        <taxon>Cellvibrionales</taxon>
        <taxon>Spongiibacteraceae</taxon>
        <taxon>Sinobacterium</taxon>
    </lineage>
</organism>
<dbReference type="InterPro" id="IPR014030">
    <property type="entry name" value="Ketoacyl_synth_N"/>
</dbReference>
<evidence type="ECO:0000313" key="3">
    <source>
        <dbReference type="Proteomes" id="UP000275394"/>
    </source>
</evidence>
<reference evidence="2 3" key="1">
    <citation type="submission" date="2018-11" db="EMBL/GenBank/DDBJ databases">
        <title>Genomic Encyclopedia of Type Strains, Phase IV (KMG-IV): sequencing the most valuable type-strain genomes for metagenomic binning, comparative biology and taxonomic classification.</title>
        <authorList>
            <person name="Goeker M."/>
        </authorList>
    </citation>
    <scope>NUCLEOTIDE SEQUENCE [LARGE SCALE GENOMIC DNA]</scope>
    <source>
        <strain evidence="2 3">DSM 100316</strain>
    </source>
</reference>
<accession>A0A3N2DPG0</accession>
<dbReference type="AlphaFoldDB" id="A0A3N2DPG0"/>
<proteinExistence type="predicted"/>
<name>A0A3N2DPG0_9GAMM</name>
<evidence type="ECO:0000259" key="1">
    <source>
        <dbReference type="Pfam" id="PF13723"/>
    </source>
</evidence>
<gene>
    <name evidence="2" type="ORF">EDC56_2034</name>
</gene>
<dbReference type="OrthoDB" id="9798676at2"/>
<dbReference type="Pfam" id="PF13723">
    <property type="entry name" value="Ketoacyl-synt_2"/>
    <property type="match status" value="1"/>
</dbReference>
<dbReference type="EMBL" id="RKHR01000004">
    <property type="protein sequence ID" value="ROS01592.1"/>
    <property type="molecule type" value="Genomic_DNA"/>
</dbReference>
<comment type="caution">
    <text evidence="2">The sequence shown here is derived from an EMBL/GenBank/DDBJ whole genome shotgun (WGS) entry which is preliminary data.</text>
</comment>